<feature type="domain" description="RING-type" evidence="7">
    <location>
        <begin position="153"/>
        <end position="193"/>
    </location>
</feature>
<gene>
    <name evidence="8" type="primary">LOC107434660</name>
</gene>
<evidence type="ECO:0000256" key="1">
    <source>
        <dbReference type="ARBA" id="ARBA00022723"/>
    </source>
</evidence>
<dbReference type="PANTHER" id="PTHR46858:SF14">
    <property type="entry name" value="RING-TYPE DOMAIN-CONTAINING PROTEIN"/>
    <property type="match status" value="1"/>
</dbReference>
<dbReference type="AlphaFoldDB" id="A0A6P4BQZ7"/>
<dbReference type="SUPFAM" id="SSF57850">
    <property type="entry name" value="RING/U-box"/>
    <property type="match status" value="1"/>
</dbReference>
<evidence type="ECO:0000256" key="2">
    <source>
        <dbReference type="ARBA" id="ARBA00022771"/>
    </source>
</evidence>
<dbReference type="InterPro" id="IPR013083">
    <property type="entry name" value="Znf_RING/FYVE/PHD"/>
</dbReference>
<dbReference type="Gene3D" id="3.30.40.10">
    <property type="entry name" value="Zinc/RING finger domain, C3HC4 (zinc finger)"/>
    <property type="match status" value="1"/>
</dbReference>
<evidence type="ECO:0000259" key="7">
    <source>
        <dbReference type="PROSITE" id="PS50089"/>
    </source>
</evidence>
<dbReference type="GO" id="GO:0061630">
    <property type="term" value="F:ubiquitin protein ligase activity"/>
    <property type="evidence" value="ECO:0007669"/>
    <property type="project" value="TreeGrafter"/>
</dbReference>
<evidence type="ECO:0000313" key="8">
    <source>
        <dbReference type="RefSeq" id="XP_015901632.1"/>
    </source>
</evidence>
<feature type="region of interest" description="Disordered" evidence="5">
    <location>
        <begin position="1"/>
        <end position="26"/>
    </location>
</feature>
<organism evidence="8">
    <name type="scientific">Ziziphus jujuba</name>
    <name type="common">Chinese jujube</name>
    <name type="synonym">Ziziphus sativa</name>
    <dbReference type="NCBI Taxonomy" id="326968"/>
    <lineage>
        <taxon>Eukaryota</taxon>
        <taxon>Viridiplantae</taxon>
        <taxon>Streptophyta</taxon>
        <taxon>Embryophyta</taxon>
        <taxon>Tracheophyta</taxon>
        <taxon>Spermatophyta</taxon>
        <taxon>Magnoliopsida</taxon>
        <taxon>eudicotyledons</taxon>
        <taxon>Gunneridae</taxon>
        <taxon>Pentapetalae</taxon>
        <taxon>rosids</taxon>
        <taxon>fabids</taxon>
        <taxon>Rosales</taxon>
        <taxon>Rhamnaceae</taxon>
        <taxon>Paliureae</taxon>
        <taxon>Ziziphus</taxon>
    </lineage>
</organism>
<reference evidence="8" key="1">
    <citation type="submission" date="2022-04" db="UniProtKB">
        <authorList>
            <consortium name="RefSeq"/>
        </authorList>
    </citation>
    <scope>IDENTIFICATION</scope>
    <source>
        <tissue evidence="8">In vitro plantlets</tissue>
    </source>
</reference>
<keyword evidence="6" id="KW-1133">Transmembrane helix</keyword>
<evidence type="ECO:0000256" key="3">
    <source>
        <dbReference type="ARBA" id="ARBA00022833"/>
    </source>
</evidence>
<keyword evidence="2 4" id="KW-0863">Zinc-finger</keyword>
<keyword evidence="1" id="KW-0479">Metal-binding</keyword>
<keyword evidence="3" id="KW-0862">Zinc</keyword>
<dbReference type="Pfam" id="PF13920">
    <property type="entry name" value="zf-C3HC4_3"/>
    <property type="match status" value="1"/>
</dbReference>
<dbReference type="GO" id="GO:0008270">
    <property type="term" value="F:zinc ion binding"/>
    <property type="evidence" value="ECO:0007669"/>
    <property type="project" value="UniProtKB-KW"/>
</dbReference>
<sequence>MASWKNMELSMKSKPSENKRQSETEMSQTQAMCSLLGVDHRRFLTNSNPYNISGTYEEDLEEWCSRIILIAHLVAYIAVLFLVAIILFMILKFLSDVNSSPGVTETDPIMPRKTMPLTYGTCPKDLESGSCSNSSSSSSSNYASEELYDGKICIICFDEQRNCFFVPCGHCATCYDCAKRIFDEETKTCPVCRRCIGKVRKLFAA</sequence>
<dbReference type="GO" id="GO:0016567">
    <property type="term" value="P:protein ubiquitination"/>
    <property type="evidence" value="ECO:0007669"/>
    <property type="project" value="TreeGrafter"/>
</dbReference>
<dbReference type="PROSITE" id="PS50089">
    <property type="entry name" value="ZF_RING_2"/>
    <property type="match status" value="1"/>
</dbReference>
<dbReference type="InterPro" id="IPR001841">
    <property type="entry name" value="Znf_RING"/>
</dbReference>
<evidence type="ECO:0000256" key="4">
    <source>
        <dbReference type="PROSITE-ProRule" id="PRU00175"/>
    </source>
</evidence>
<dbReference type="SMART" id="SM00184">
    <property type="entry name" value="RING"/>
    <property type="match status" value="1"/>
</dbReference>
<proteinExistence type="predicted"/>
<name>A0A6P4BQZ7_ZIZJJ</name>
<feature type="compositionally biased region" description="Basic and acidic residues" evidence="5">
    <location>
        <begin position="14"/>
        <end position="23"/>
    </location>
</feature>
<keyword evidence="6" id="KW-0472">Membrane</keyword>
<feature type="transmembrane region" description="Helical" evidence="6">
    <location>
        <begin position="67"/>
        <end position="91"/>
    </location>
</feature>
<evidence type="ECO:0000256" key="6">
    <source>
        <dbReference type="SAM" id="Phobius"/>
    </source>
</evidence>
<protein>
    <submittedName>
        <fullName evidence="8">E3 ubiquitin-protein ligase NEURL1-like isoform X1</fullName>
    </submittedName>
</protein>
<dbReference type="RefSeq" id="XP_015901632.1">
    <property type="nucleotide sequence ID" value="XM_016046146.2"/>
</dbReference>
<dbReference type="PANTHER" id="PTHR46858">
    <property type="entry name" value="OS05G0521000 PROTEIN"/>
    <property type="match status" value="1"/>
</dbReference>
<evidence type="ECO:0000256" key="5">
    <source>
        <dbReference type="SAM" id="MobiDB-lite"/>
    </source>
</evidence>
<accession>A0A6P4BQZ7</accession>
<keyword evidence="6" id="KW-0812">Transmembrane</keyword>